<evidence type="ECO:0000313" key="2">
    <source>
        <dbReference type="EMBL" id="KAG2594040.1"/>
    </source>
</evidence>
<proteinExistence type="predicted"/>
<dbReference type="Gene3D" id="1.20.1280.50">
    <property type="match status" value="1"/>
</dbReference>
<dbReference type="SUPFAM" id="SSF81383">
    <property type="entry name" value="F-box domain"/>
    <property type="match status" value="1"/>
</dbReference>
<dbReference type="InterPro" id="IPR036047">
    <property type="entry name" value="F-box-like_dom_sf"/>
</dbReference>
<evidence type="ECO:0000313" key="3">
    <source>
        <dbReference type="Proteomes" id="UP000823388"/>
    </source>
</evidence>
<dbReference type="Proteomes" id="UP000823388">
    <property type="component" value="Chromosome 5N"/>
</dbReference>
<keyword evidence="3" id="KW-1185">Reference proteome</keyword>
<dbReference type="Pfam" id="PF12937">
    <property type="entry name" value="F-box-like"/>
    <property type="match status" value="1"/>
</dbReference>
<dbReference type="EMBL" id="CM029046">
    <property type="protein sequence ID" value="KAG2594040.1"/>
    <property type="molecule type" value="Genomic_DNA"/>
</dbReference>
<protein>
    <recommendedName>
        <fullName evidence="1">F-box domain-containing protein</fullName>
    </recommendedName>
</protein>
<reference evidence="2 3" key="1">
    <citation type="submission" date="2020-05" db="EMBL/GenBank/DDBJ databases">
        <title>WGS assembly of Panicum virgatum.</title>
        <authorList>
            <person name="Lovell J.T."/>
            <person name="Jenkins J."/>
            <person name="Shu S."/>
            <person name="Juenger T.E."/>
            <person name="Schmutz J."/>
        </authorList>
    </citation>
    <scope>NUCLEOTIDE SEQUENCE [LARGE SCALE GENOMIC DNA]</scope>
    <source>
        <strain evidence="3">cv. AP13</strain>
    </source>
</reference>
<accession>A0A8T0S7L7</accession>
<dbReference type="AlphaFoldDB" id="A0A8T0S7L7"/>
<name>A0A8T0S7L7_PANVG</name>
<dbReference type="PANTHER" id="PTHR35828">
    <property type="entry name" value="OS08G0203800 PROTEIN-RELATED"/>
    <property type="match status" value="1"/>
</dbReference>
<feature type="domain" description="F-box" evidence="1">
    <location>
        <begin position="57"/>
        <end position="97"/>
    </location>
</feature>
<dbReference type="PANTHER" id="PTHR35828:SF13">
    <property type="entry name" value="OS01G0152100 PROTEIN"/>
    <property type="match status" value="1"/>
</dbReference>
<dbReference type="InterPro" id="IPR001810">
    <property type="entry name" value="F-box_dom"/>
</dbReference>
<sequence length="499" mass="55193">MLAVYNGDGAGAVLVVDIEKKVVEKVMDCSPRFGYYSFVPIMAAVAANKKPTGADGIEALPEELLFEVFSRVGSIRDLFMFAVTCRRWLHRFTDPAFLRGICPGPGQGHRSRLLGFFSQPTRFVRCERMMKMRTTQRTSVSAPTFRPVPGSPLGRTDRALTSLVADDDGTFNYAEPLAARRGVVLMRLVPRTFVLHGIADTRRHLLFGLCNPLTGERHVFPPTCFGHYVACGYAIVTAADGDLDAEQRSPPPSSGRSTFSQLLLMVYLSGNYSKRYLQSYSAATGTWSAPAMCLDGRRFELAGESSAAVHRGAAHWLCIDHAARALEPWDDHYLYRLSAELGGTARVSLTRLPIRAGGKPHLCVGGDGKLSVACVYPVHVTVWTQQDGDGDDGGEAWLRTRVIRMPAAVPDPNGLQRDEEWFELSRGSMLVLYRGGGAFVVDLGKGVMEKVMDCSPRQFIDRLYHRYVPYEMDLVEFFVSCLDQQRAVIEESPSLLACY</sequence>
<evidence type="ECO:0000259" key="1">
    <source>
        <dbReference type="Pfam" id="PF12937"/>
    </source>
</evidence>
<organism evidence="2 3">
    <name type="scientific">Panicum virgatum</name>
    <name type="common">Blackwell switchgrass</name>
    <dbReference type="NCBI Taxonomy" id="38727"/>
    <lineage>
        <taxon>Eukaryota</taxon>
        <taxon>Viridiplantae</taxon>
        <taxon>Streptophyta</taxon>
        <taxon>Embryophyta</taxon>
        <taxon>Tracheophyta</taxon>
        <taxon>Spermatophyta</taxon>
        <taxon>Magnoliopsida</taxon>
        <taxon>Liliopsida</taxon>
        <taxon>Poales</taxon>
        <taxon>Poaceae</taxon>
        <taxon>PACMAD clade</taxon>
        <taxon>Panicoideae</taxon>
        <taxon>Panicodae</taxon>
        <taxon>Paniceae</taxon>
        <taxon>Panicinae</taxon>
        <taxon>Panicum</taxon>
        <taxon>Panicum sect. Hiantes</taxon>
    </lineage>
</organism>
<gene>
    <name evidence="2" type="ORF">PVAP13_5NG615300</name>
</gene>
<comment type="caution">
    <text evidence="2">The sequence shown here is derived from an EMBL/GenBank/DDBJ whole genome shotgun (WGS) entry which is preliminary data.</text>
</comment>